<dbReference type="EMBL" id="CAJNNW010001543">
    <property type="protein sequence ID" value="CAE8639465.1"/>
    <property type="molecule type" value="Genomic_DNA"/>
</dbReference>
<evidence type="ECO:0000313" key="1">
    <source>
        <dbReference type="EMBL" id="CAE8639465.1"/>
    </source>
</evidence>
<dbReference type="AlphaFoldDB" id="A0A813HNY6"/>
<reference evidence="1" key="1">
    <citation type="submission" date="2021-02" db="EMBL/GenBank/DDBJ databases">
        <authorList>
            <person name="Dougan E. K."/>
            <person name="Rhodes N."/>
            <person name="Thang M."/>
            <person name="Chan C."/>
        </authorList>
    </citation>
    <scope>NUCLEOTIDE SEQUENCE</scope>
</reference>
<sequence length="230" mass="24640">SIWSLPLQGTGRIEVPGTVFQYALRHGSSWACWVAASFGAAGAPSAQLSGVGPGAPLVVSWRWRRDAVWPALVSSLTSALPGISPLCCQFVCLLGCSTSALLQTAVHNRRMPATDARLWGLVRCGHHVFADGRVSRHLGASSRCLLRVAPDGSLNHELTSCPACHDLRVLWCRRNGASLRDVVLLVAETWIFNLLGVANSPTAVAAHIAFVAMACRRGEDALRDSRAARR</sequence>
<gene>
    <name evidence="1" type="ORF">PGLA2088_LOCUS1968</name>
</gene>
<feature type="non-terminal residue" evidence="1">
    <location>
        <position position="1"/>
    </location>
</feature>
<evidence type="ECO:0000313" key="2">
    <source>
        <dbReference type="Proteomes" id="UP000626109"/>
    </source>
</evidence>
<accession>A0A813HNY6</accession>
<proteinExistence type="predicted"/>
<protein>
    <submittedName>
        <fullName evidence="1">Uncharacterized protein</fullName>
    </submittedName>
</protein>
<organism evidence="1 2">
    <name type="scientific">Polarella glacialis</name>
    <name type="common">Dinoflagellate</name>
    <dbReference type="NCBI Taxonomy" id="89957"/>
    <lineage>
        <taxon>Eukaryota</taxon>
        <taxon>Sar</taxon>
        <taxon>Alveolata</taxon>
        <taxon>Dinophyceae</taxon>
        <taxon>Suessiales</taxon>
        <taxon>Suessiaceae</taxon>
        <taxon>Polarella</taxon>
    </lineage>
</organism>
<dbReference type="Proteomes" id="UP000626109">
    <property type="component" value="Unassembled WGS sequence"/>
</dbReference>
<name>A0A813HNY6_POLGL</name>
<comment type="caution">
    <text evidence="1">The sequence shown here is derived from an EMBL/GenBank/DDBJ whole genome shotgun (WGS) entry which is preliminary data.</text>
</comment>